<keyword evidence="2 7" id="KW-0285">Flavoprotein</keyword>
<dbReference type="Proteomes" id="UP000033699">
    <property type="component" value="Unassembled WGS sequence"/>
</dbReference>
<feature type="binding site" evidence="7">
    <location>
        <position position="255"/>
    </location>
    <ligand>
        <name>glyoxylate</name>
        <dbReference type="ChEBI" id="CHEBI:36655"/>
    </ligand>
</feature>
<reference evidence="9 10" key="1">
    <citation type="submission" date="2015-02" db="EMBL/GenBank/DDBJ databases">
        <authorList>
            <person name="Ju K.-S."/>
            <person name="Doroghazi J.R."/>
            <person name="Metcalf W."/>
        </authorList>
    </citation>
    <scope>NUCLEOTIDE SEQUENCE [LARGE SCALE GENOMIC DNA]</scope>
    <source>
        <strain evidence="9 10">ATCC 31215</strain>
    </source>
</reference>
<dbReference type="AlphaFoldDB" id="A0A0F2T9L5"/>
<dbReference type="Pfam" id="PF01070">
    <property type="entry name" value="FMN_dh"/>
    <property type="match status" value="1"/>
</dbReference>
<keyword evidence="10" id="KW-1185">Reference proteome</keyword>
<organism evidence="9 10">
    <name type="scientific">Streptomyces rubellomurinus (strain ATCC 31215)</name>
    <dbReference type="NCBI Taxonomy" id="359131"/>
    <lineage>
        <taxon>Bacteria</taxon>
        <taxon>Bacillati</taxon>
        <taxon>Actinomycetota</taxon>
        <taxon>Actinomycetes</taxon>
        <taxon>Kitasatosporales</taxon>
        <taxon>Streptomycetaceae</taxon>
        <taxon>Streptomyces</taxon>
    </lineage>
</organism>
<dbReference type="SUPFAM" id="SSF51395">
    <property type="entry name" value="FMN-linked oxidoreductases"/>
    <property type="match status" value="1"/>
</dbReference>
<evidence type="ECO:0000259" key="8">
    <source>
        <dbReference type="PROSITE" id="PS51349"/>
    </source>
</evidence>
<feature type="binding site" evidence="7">
    <location>
        <begin position="286"/>
        <end position="290"/>
    </location>
    <ligand>
        <name>FMN</name>
        <dbReference type="ChEBI" id="CHEBI:58210"/>
    </ligand>
</feature>
<evidence type="ECO:0000256" key="3">
    <source>
        <dbReference type="ARBA" id="ARBA00022643"/>
    </source>
</evidence>
<dbReference type="PANTHER" id="PTHR10578:SF107">
    <property type="entry name" value="2-HYDROXYACID OXIDASE 1"/>
    <property type="match status" value="1"/>
</dbReference>
<feature type="binding site" evidence="7">
    <location>
        <position position="258"/>
    </location>
    <ligand>
        <name>FMN</name>
        <dbReference type="ChEBI" id="CHEBI:58210"/>
    </ligand>
</feature>
<evidence type="ECO:0000256" key="6">
    <source>
        <dbReference type="PIRSR" id="PIRSR000138-1"/>
    </source>
</evidence>
<feature type="binding site" evidence="7">
    <location>
        <position position="231"/>
    </location>
    <ligand>
        <name>FMN</name>
        <dbReference type="ChEBI" id="CHEBI:58210"/>
    </ligand>
</feature>
<feature type="active site" description="Proton acceptor" evidence="6">
    <location>
        <position position="255"/>
    </location>
</feature>
<keyword evidence="3 7" id="KW-0288">FMN</keyword>
<feature type="binding site" evidence="7">
    <location>
        <position position="128"/>
    </location>
    <ligand>
        <name>glyoxylate</name>
        <dbReference type="ChEBI" id="CHEBI:36655"/>
    </ligand>
</feature>
<dbReference type="Gene3D" id="3.20.20.70">
    <property type="entry name" value="Aldolase class I"/>
    <property type="match status" value="1"/>
</dbReference>
<protein>
    <submittedName>
        <fullName evidence="9">2-hydroxy-acid oxidase</fullName>
    </submittedName>
</protein>
<accession>A0A0F2T9L5</accession>
<evidence type="ECO:0000313" key="9">
    <source>
        <dbReference type="EMBL" id="KJS59101.1"/>
    </source>
</evidence>
<gene>
    <name evidence="9" type="ORF">VM95_29275</name>
</gene>
<dbReference type="InterPro" id="IPR000262">
    <property type="entry name" value="FMN-dep_DH"/>
</dbReference>
<comment type="caution">
    <text evidence="9">The sequence shown here is derived from an EMBL/GenBank/DDBJ whole genome shotgun (WGS) entry which is preliminary data.</text>
</comment>
<dbReference type="FunFam" id="3.20.20.70:FF:000029">
    <property type="entry name" value="L-lactate dehydrogenase"/>
    <property type="match status" value="1"/>
</dbReference>
<proteinExistence type="inferred from homology"/>
<feature type="binding site" evidence="7">
    <location>
        <begin position="77"/>
        <end position="79"/>
    </location>
    <ligand>
        <name>FMN</name>
        <dbReference type="ChEBI" id="CHEBI:58210"/>
    </ligand>
</feature>
<dbReference type="InterPro" id="IPR008259">
    <property type="entry name" value="FMN_hydac_DH_AS"/>
</dbReference>
<feature type="binding site" evidence="7">
    <location>
        <begin position="309"/>
        <end position="310"/>
    </location>
    <ligand>
        <name>FMN</name>
        <dbReference type="ChEBI" id="CHEBI:58210"/>
    </ligand>
</feature>
<evidence type="ECO:0000256" key="5">
    <source>
        <dbReference type="ARBA" id="ARBA00024042"/>
    </source>
</evidence>
<dbReference type="CDD" id="cd02809">
    <property type="entry name" value="alpha_hydroxyacid_oxid_FMN"/>
    <property type="match status" value="1"/>
</dbReference>
<evidence type="ECO:0000256" key="1">
    <source>
        <dbReference type="ARBA" id="ARBA00001917"/>
    </source>
</evidence>
<comment type="similarity">
    <text evidence="5">Belongs to the FMN-dependent alpha-hydroxy acid dehydrogenase family.</text>
</comment>
<evidence type="ECO:0000313" key="10">
    <source>
        <dbReference type="Proteomes" id="UP000033699"/>
    </source>
</evidence>
<dbReference type="GO" id="GO:0010181">
    <property type="term" value="F:FMN binding"/>
    <property type="evidence" value="ECO:0007669"/>
    <property type="project" value="InterPro"/>
</dbReference>
<feature type="binding site" evidence="7">
    <location>
        <position position="106"/>
    </location>
    <ligand>
        <name>FMN</name>
        <dbReference type="ChEBI" id="CHEBI:58210"/>
    </ligand>
</feature>
<dbReference type="PIRSF" id="PIRSF000138">
    <property type="entry name" value="Al-hdrx_acd_dh"/>
    <property type="match status" value="1"/>
</dbReference>
<name>A0A0F2T9L5_STRR3</name>
<comment type="cofactor">
    <cofactor evidence="1">
        <name>FMN</name>
        <dbReference type="ChEBI" id="CHEBI:58210"/>
    </cofactor>
</comment>
<dbReference type="InterPro" id="IPR012133">
    <property type="entry name" value="Alpha-hydoxy_acid_DH_FMN"/>
</dbReference>
<dbReference type="RefSeq" id="WP_045702324.1">
    <property type="nucleotide sequence ID" value="NZ_JZKH01000079.1"/>
</dbReference>
<dbReference type="PANTHER" id="PTHR10578">
    <property type="entry name" value="S -2-HYDROXY-ACID OXIDASE-RELATED"/>
    <property type="match status" value="1"/>
</dbReference>
<dbReference type="InterPro" id="IPR037396">
    <property type="entry name" value="FMN_HAD"/>
</dbReference>
<feature type="domain" description="FMN hydroxy acid dehydrogenase" evidence="8">
    <location>
        <begin position="1"/>
        <end position="360"/>
    </location>
</feature>
<evidence type="ECO:0000256" key="4">
    <source>
        <dbReference type="ARBA" id="ARBA00023002"/>
    </source>
</evidence>
<dbReference type="PROSITE" id="PS00557">
    <property type="entry name" value="FMN_HYDROXY_ACID_DH_1"/>
    <property type="match status" value="1"/>
</dbReference>
<dbReference type="GO" id="GO:0016614">
    <property type="term" value="F:oxidoreductase activity, acting on CH-OH group of donors"/>
    <property type="evidence" value="ECO:0007669"/>
    <property type="project" value="UniProtKB-ARBA"/>
</dbReference>
<dbReference type="EMBL" id="JZKH01000079">
    <property type="protein sequence ID" value="KJS59101.1"/>
    <property type="molecule type" value="Genomic_DNA"/>
</dbReference>
<evidence type="ECO:0000256" key="7">
    <source>
        <dbReference type="PIRSR" id="PIRSR000138-2"/>
    </source>
</evidence>
<evidence type="ECO:0000256" key="2">
    <source>
        <dbReference type="ARBA" id="ARBA00022630"/>
    </source>
</evidence>
<feature type="binding site" evidence="7">
    <location>
        <position position="163"/>
    </location>
    <ligand>
        <name>glyoxylate</name>
        <dbReference type="ChEBI" id="CHEBI:36655"/>
    </ligand>
</feature>
<feature type="binding site" evidence="7">
    <location>
        <position position="253"/>
    </location>
    <ligand>
        <name>FMN</name>
        <dbReference type="ChEBI" id="CHEBI:58210"/>
    </ligand>
</feature>
<dbReference type="PROSITE" id="PS51349">
    <property type="entry name" value="FMN_HYDROXY_ACID_DH_2"/>
    <property type="match status" value="1"/>
</dbReference>
<sequence>MGALDLAGIESAARARVPRDIWDFIEGGSGAERTLAANRKIFERFALRPRVLVDVSTCELGQTLLGTRLDTPIGIAPMAYHRLVDEEGETATAQGAGRAGALFVTSMFASRTLEDIAKAGGPRWLHLYWLRDRAALAALVERAEAAGFGALVLTVDAPRIGRRLRDQRNGFAVPPHIHAVNLDADLMATSHRSEKGSSGIAEHAREQFDTTLTWADLGWLRARTRLPLVLKGILTAEDARLAVEHGVDAVVVSNHGGRQLDGAIPSLAALPEVVEAVPAELPVLFDGGVRSGTEAAIALALGARAVLVGRPVLWGLAVGGADGVHQVLDLIRDELDHTMALLGRPRLADLDRGAVTDWPCPTD</sequence>
<keyword evidence="4" id="KW-0560">Oxidoreductase</keyword>
<dbReference type="InterPro" id="IPR013785">
    <property type="entry name" value="Aldolase_TIM"/>
</dbReference>
<feature type="binding site" evidence="7">
    <location>
        <position position="154"/>
    </location>
    <ligand>
        <name>FMN</name>
        <dbReference type="ChEBI" id="CHEBI:58210"/>
    </ligand>
</feature>
<dbReference type="PATRIC" id="fig|359131.3.peg.7223"/>